<accession>I0ETD9</accession>
<sequence>MNYFGSSGKRFLGLCSVLLVTLGASMHAKSYLPKHESITLKNGLQVVSVPLSNKSGVIEVDVLYKVGSRNEIMGKSGIAHMLEHLNFKSTKNLKAGEFDKTVKRFGGVSNASTSFDVTRYFIKTSQANLDKSLELFAETMGSLNLKEDEFLPERQVVAEERLWRTDNSPIGMLYFRFFNTAYVYHSYHWTPIGFMGDIQNWTLEDIKKFHSLYYQPKNAIVLVVGDVDSKKVFELTKKHFESLKNLNDEAISSPHMKEPKQDGARMAVVHKEGVQLEWVALGYKVPAFKHRDQVALDALSMLLSGGNSSWLQSELVDKKRLASQAFSHNMQLQDESVFLFIAGGNPNVKAEALKKEIVGLLEKLKKGGITQSELDKLKINQKADFISNLENSSDVAGLFADYLVQNDIQGLTSYQQQFLDLKVSDLVRVANEYFKDAQSTTVFLKP</sequence>
<feature type="domain" description="Peptidase M16 N-terminal" evidence="4">
    <location>
        <begin position="59"/>
        <end position="161"/>
    </location>
</feature>
<dbReference type="KEGG" id="hcm:HCD_06030"/>
<dbReference type="EMBL" id="CP003481">
    <property type="protein sequence ID" value="AFI06208.1"/>
    <property type="molecule type" value="Genomic_DNA"/>
</dbReference>
<dbReference type="InterPro" id="IPR007863">
    <property type="entry name" value="Peptidase_M16_C"/>
</dbReference>
<dbReference type="RefSeq" id="WP_014659696.1">
    <property type="nucleotide sequence ID" value="NC_017735.1"/>
</dbReference>
<keyword evidence="7" id="KW-1185">Reference proteome</keyword>
<keyword evidence="6" id="KW-0378">Hydrolase</keyword>
<dbReference type="STRING" id="1163745.HCD_06030"/>
<dbReference type="OrthoDB" id="9811314at2"/>
<keyword evidence="6" id="KW-0645">Protease</keyword>
<name>I0ETD9_HELCM</name>
<evidence type="ECO:0000313" key="6">
    <source>
        <dbReference type="EMBL" id="AFI06208.1"/>
    </source>
</evidence>
<protein>
    <submittedName>
        <fullName evidence="6">Zinc protease</fullName>
    </submittedName>
</protein>
<dbReference type="SUPFAM" id="SSF63411">
    <property type="entry name" value="LuxS/MPP-like metallohydrolase"/>
    <property type="match status" value="2"/>
</dbReference>
<dbReference type="InterPro" id="IPR001431">
    <property type="entry name" value="Pept_M16_Zn_BS"/>
</dbReference>
<dbReference type="PATRIC" id="fig|1163745.3.peg.1276"/>
<dbReference type="PANTHER" id="PTHR11851:SF49">
    <property type="entry name" value="MITOCHONDRIAL-PROCESSING PEPTIDASE SUBUNIT ALPHA"/>
    <property type="match status" value="1"/>
</dbReference>
<dbReference type="Proteomes" id="UP000005013">
    <property type="component" value="Chromosome"/>
</dbReference>
<evidence type="ECO:0000313" key="7">
    <source>
        <dbReference type="Proteomes" id="UP000005013"/>
    </source>
</evidence>
<comment type="similarity">
    <text evidence="2 3">Belongs to the peptidase M16 family.</text>
</comment>
<reference evidence="6 7" key="1">
    <citation type="journal article" date="2013" name="PLoS ONE">
        <title>Sequence Divergence and Conservation in Genomes ofHelicobacter cetorum Strains from a Dolphin and a Whale.</title>
        <authorList>
            <person name="Kersulyte D."/>
            <person name="Rossi M."/>
            <person name="Berg D.E."/>
        </authorList>
    </citation>
    <scope>NUCLEOTIDE SEQUENCE [LARGE SCALE GENOMIC DNA]</scope>
    <source>
        <strain evidence="6 7">MIT 99-5656</strain>
    </source>
</reference>
<dbReference type="GO" id="GO:0004222">
    <property type="term" value="F:metalloendopeptidase activity"/>
    <property type="evidence" value="ECO:0007669"/>
    <property type="project" value="InterPro"/>
</dbReference>
<dbReference type="Gene3D" id="3.30.830.10">
    <property type="entry name" value="Metalloenzyme, LuxS/M16 peptidase-like"/>
    <property type="match status" value="2"/>
</dbReference>
<organism evidence="6 7">
    <name type="scientific">Helicobacter cetorum (strain ATCC BAA-540 / CCUG 52418 / MIT 99-5656)</name>
    <dbReference type="NCBI Taxonomy" id="1163745"/>
    <lineage>
        <taxon>Bacteria</taxon>
        <taxon>Pseudomonadati</taxon>
        <taxon>Campylobacterota</taxon>
        <taxon>Epsilonproteobacteria</taxon>
        <taxon>Campylobacterales</taxon>
        <taxon>Helicobacteraceae</taxon>
        <taxon>Helicobacter</taxon>
    </lineage>
</organism>
<evidence type="ECO:0000256" key="3">
    <source>
        <dbReference type="RuleBase" id="RU004447"/>
    </source>
</evidence>
<evidence type="ECO:0000259" key="4">
    <source>
        <dbReference type="Pfam" id="PF00675"/>
    </source>
</evidence>
<comment type="cofactor">
    <cofactor evidence="1">
        <name>Zn(2+)</name>
        <dbReference type="ChEBI" id="CHEBI:29105"/>
    </cofactor>
</comment>
<dbReference type="Pfam" id="PF00675">
    <property type="entry name" value="Peptidase_M16"/>
    <property type="match status" value="1"/>
</dbReference>
<dbReference type="GO" id="GO:0046872">
    <property type="term" value="F:metal ion binding"/>
    <property type="evidence" value="ECO:0007669"/>
    <property type="project" value="InterPro"/>
</dbReference>
<dbReference type="GO" id="GO:0006508">
    <property type="term" value="P:proteolysis"/>
    <property type="evidence" value="ECO:0007669"/>
    <property type="project" value="UniProtKB-KW"/>
</dbReference>
<dbReference type="HOGENOM" id="CLU_009902_1_0_7"/>
<dbReference type="eggNOG" id="COG0612">
    <property type="taxonomic scope" value="Bacteria"/>
</dbReference>
<dbReference type="InterPro" id="IPR011765">
    <property type="entry name" value="Pept_M16_N"/>
</dbReference>
<evidence type="ECO:0000256" key="1">
    <source>
        <dbReference type="ARBA" id="ARBA00001947"/>
    </source>
</evidence>
<gene>
    <name evidence="6" type="ordered locus">HCD_06030</name>
</gene>
<dbReference type="InterPro" id="IPR011249">
    <property type="entry name" value="Metalloenz_LuxS/M16"/>
</dbReference>
<evidence type="ECO:0000256" key="2">
    <source>
        <dbReference type="ARBA" id="ARBA00007261"/>
    </source>
</evidence>
<evidence type="ECO:0000259" key="5">
    <source>
        <dbReference type="Pfam" id="PF05193"/>
    </source>
</evidence>
<dbReference type="InterPro" id="IPR050361">
    <property type="entry name" value="MPP/UQCRC_Complex"/>
</dbReference>
<dbReference type="PANTHER" id="PTHR11851">
    <property type="entry name" value="METALLOPROTEASE"/>
    <property type="match status" value="1"/>
</dbReference>
<feature type="domain" description="Peptidase M16 C-terminal" evidence="5">
    <location>
        <begin position="200"/>
        <end position="378"/>
    </location>
</feature>
<dbReference type="Pfam" id="PF05193">
    <property type="entry name" value="Peptidase_M16_C"/>
    <property type="match status" value="1"/>
</dbReference>
<dbReference type="AlphaFoldDB" id="I0ETD9"/>
<dbReference type="PROSITE" id="PS00143">
    <property type="entry name" value="INSULINASE"/>
    <property type="match status" value="1"/>
</dbReference>
<proteinExistence type="inferred from homology"/>